<evidence type="ECO:0008006" key="3">
    <source>
        <dbReference type="Google" id="ProtNLM"/>
    </source>
</evidence>
<dbReference type="Gene3D" id="2.60.40.1190">
    <property type="match status" value="1"/>
</dbReference>
<reference evidence="1" key="1">
    <citation type="submission" date="2020-04" db="EMBL/GenBank/DDBJ databases">
        <authorList>
            <person name="Zhang T."/>
        </authorList>
    </citation>
    <scope>NUCLEOTIDE SEQUENCE</scope>
    <source>
        <strain evidence="1">HKST-UBA01</strain>
    </source>
</reference>
<sequence length="556" mass="59915">DANEIRTVILEVERLPSSDPPDLESPLVAGVQPSAYWLEDLGEGVTGNGVVAIAPDARIVSLPANPGSARATVVRVVNNHRDRALRFTLEAQAPAGLRAELGERSVEIPPSGFREIPLRLERDGAPSSAIAEPVQILAHTESGTVADWVWIDPAADMATSPVLVRGPIRVEIPDRLVRGHGIARARIYNEGTGPISGTAEWILPPALWEAIPRHAWRRPITIDAGDSVEVALRLATDLDSYAMLRFAYAGRVLYGETVGIVSDPQRIFLRADAGRLRIHEGTSATLRLSAFSLAGLSSDSEIRIAAPEGWQVPIIRHDWRPGLDTSTLNVDFRVTPPPGATDAELVFGDERLRMPVHVAPTQPALPTATHVTIDGDLSEWYETEFTRAVSDLGTVRTAVRYGPPGLAVAMIVEDDKFYQPYDGAAIWQGDSVQLGISVAPSQALGYDATDLEFGIAKTDQGDLVWCWYDGERGLTGRVEGAQAAVRVEPGRTVYELLLPSSALPAVALRPESVLGFCYIANDNDGDGFRGAVQWTRGMSGGKDSSLFGDLLLLATQ</sequence>
<organism evidence="1 2">
    <name type="scientific">Eiseniibacteriota bacterium</name>
    <dbReference type="NCBI Taxonomy" id="2212470"/>
    <lineage>
        <taxon>Bacteria</taxon>
        <taxon>Candidatus Eiseniibacteriota</taxon>
    </lineage>
</organism>
<feature type="non-terminal residue" evidence="1">
    <location>
        <position position="1"/>
    </location>
</feature>
<gene>
    <name evidence="1" type="ORF">KC729_12055</name>
</gene>
<dbReference type="Proteomes" id="UP000697710">
    <property type="component" value="Unassembled WGS sequence"/>
</dbReference>
<dbReference type="EMBL" id="JAGQHR010000376">
    <property type="protein sequence ID" value="MCA9728411.1"/>
    <property type="molecule type" value="Genomic_DNA"/>
</dbReference>
<accession>A0A956RP98</accession>
<name>A0A956RP98_UNCEI</name>
<protein>
    <recommendedName>
        <fullName evidence="3">Carbohydrate-binding domain-containing protein</fullName>
    </recommendedName>
</protein>
<reference evidence="1" key="2">
    <citation type="journal article" date="2021" name="Microbiome">
        <title>Successional dynamics and alternative stable states in a saline activated sludge microbial community over 9 years.</title>
        <authorList>
            <person name="Wang Y."/>
            <person name="Ye J."/>
            <person name="Ju F."/>
            <person name="Liu L."/>
            <person name="Boyd J.A."/>
            <person name="Deng Y."/>
            <person name="Parks D.H."/>
            <person name="Jiang X."/>
            <person name="Yin X."/>
            <person name="Woodcroft B.J."/>
            <person name="Tyson G.W."/>
            <person name="Hugenholtz P."/>
            <person name="Polz M.F."/>
            <person name="Zhang T."/>
        </authorList>
    </citation>
    <scope>NUCLEOTIDE SEQUENCE</scope>
    <source>
        <strain evidence="1">HKST-UBA01</strain>
    </source>
</reference>
<proteinExistence type="predicted"/>
<evidence type="ECO:0000313" key="1">
    <source>
        <dbReference type="EMBL" id="MCA9728411.1"/>
    </source>
</evidence>
<evidence type="ECO:0000313" key="2">
    <source>
        <dbReference type="Proteomes" id="UP000697710"/>
    </source>
</evidence>
<dbReference type="SUPFAM" id="SSF49344">
    <property type="entry name" value="CBD9-like"/>
    <property type="match status" value="1"/>
</dbReference>
<comment type="caution">
    <text evidence="1">The sequence shown here is derived from an EMBL/GenBank/DDBJ whole genome shotgun (WGS) entry which is preliminary data.</text>
</comment>
<dbReference type="AlphaFoldDB" id="A0A956RP98"/>